<feature type="domain" description="Chromo" evidence="4">
    <location>
        <begin position="407"/>
        <end position="458"/>
    </location>
</feature>
<dbReference type="SMART" id="SM00298">
    <property type="entry name" value="CHROMO"/>
    <property type="match status" value="2"/>
</dbReference>
<dbReference type="GO" id="GO:0005634">
    <property type="term" value="C:nucleus"/>
    <property type="evidence" value="ECO:0007669"/>
    <property type="project" value="UniProtKB-SubCell"/>
</dbReference>
<dbReference type="AlphaFoldDB" id="A0AAV0TKR4"/>
<evidence type="ECO:0000259" key="4">
    <source>
        <dbReference type="PROSITE" id="PS50013"/>
    </source>
</evidence>
<feature type="compositionally biased region" description="Basic and acidic residues" evidence="3">
    <location>
        <begin position="126"/>
        <end position="146"/>
    </location>
</feature>
<feature type="region of interest" description="Disordered" evidence="3">
    <location>
        <begin position="363"/>
        <end position="397"/>
    </location>
</feature>
<feature type="compositionally biased region" description="Basic and acidic residues" evidence="3">
    <location>
        <begin position="102"/>
        <end position="114"/>
    </location>
</feature>
<organism evidence="5 6">
    <name type="scientific">Hyaloperonospora brassicae</name>
    <name type="common">Brassica downy mildew</name>
    <name type="synonym">Peronospora brassicae</name>
    <dbReference type="NCBI Taxonomy" id="162125"/>
    <lineage>
        <taxon>Eukaryota</taxon>
        <taxon>Sar</taxon>
        <taxon>Stramenopiles</taxon>
        <taxon>Oomycota</taxon>
        <taxon>Peronosporomycetes</taxon>
        <taxon>Peronosporales</taxon>
        <taxon>Peronosporaceae</taxon>
        <taxon>Hyaloperonospora</taxon>
    </lineage>
</organism>
<dbReference type="Gene3D" id="2.40.50.40">
    <property type="match status" value="2"/>
</dbReference>
<dbReference type="InterPro" id="IPR000953">
    <property type="entry name" value="Chromo/chromo_shadow_dom"/>
</dbReference>
<sequence length="546" mass="60885">MTVATWPSGPLPSSDDEWEKEFFTTWVRLMERQKDETQLLKTLQRLLMTPAVRGEAAGLVQDAKHHVNMMRANDKSVNELTAVLNDCFFRAVLPALKRARRADRSNESRSTRDAEEWEGDVGVDVGAREEGTERPQDSLDRYLEHGDDGDDDDDDGLAMPQAFVDDMSGWACAPRASLGQEALPNEQQQREDMVTAATSAAGALSSVASDDGEKGDGKASAGGDESDDGIPNDAFHDMLIANNLKTTAMRAVDKGKTHEQLPRSVATDASPRPKPVLTKVTRLSLAPQSRVTYAARRKDRIGEKAAASLVADQVLDVRTYGKCKEYLIQWQGRDTPLWIARRRCPPKTKDLIDTYAATLQAGGSTRAARKQTRGARRTESVRSASHESYETEVQDAGSEDDEATALYNVDHIVCHRVRYHKKEYLVRWEKYSSSYDTWENAEKLRLDVPEIVKAYEDELQRVCGEDMAFDSANPEPSVSKVKRIKSTDKKQSSVGEDTTGDKSETELSHRGAPKHVRKRRGRVSTDKESFESLPMHRKRAKKTTGV</sequence>
<protein>
    <recommendedName>
        <fullName evidence="4">Chromo domain-containing protein</fullName>
    </recommendedName>
</protein>
<evidence type="ECO:0000313" key="5">
    <source>
        <dbReference type="EMBL" id="CAI5721232.1"/>
    </source>
</evidence>
<feature type="compositionally biased region" description="Basic and acidic residues" evidence="3">
    <location>
        <begin position="499"/>
        <end position="509"/>
    </location>
</feature>
<dbReference type="Pfam" id="PF00385">
    <property type="entry name" value="Chromo"/>
    <property type="match status" value="1"/>
</dbReference>
<feature type="region of interest" description="Disordered" evidence="3">
    <location>
        <begin position="204"/>
        <end position="234"/>
    </location>
</feature>
<accession>A0AAV0TKR4</accession>
<dbReference type="Proteomes" id="UP001162031">
    <property type="component" value="Unassembled WGS sequence"/>
</dbReference>
<feature type="region of interest" description="Disordered" evidence="3">
    <location>
        <begin position="255"/>
        <end position="274"/>
    </location>
</feature>
<evidence type="ECO:0000313" key="6">
    <source>
        <dbReference type="Proteomes" id="UP001162031"/>
    </source>
</evidence>
<gene>
    <name evidence="5" type="ORF">HBR001_LOCUS2584</name>
</gene>
<feature type="compositionally biased region" description="Basic residues" evidence="3">
    <location>
        <begin position="535"/>
        <end position="546"/>
    </location>
</feature>
<dbReference type="SUPFAM" id="SSF54160">
    <property type="entry name" value="Chromo domain-like"/>
    <property type="match status" value="2"/>
</dbReference>
<feature type="compositionally biased region" description="Acidic residues" evidence="3">
    <location>
        <begin position="147"/>
        <end position="156"/>
    </location>
</feature>
<dbReference type="EMBL" id="CANTFL010000363">
    <property type="protein sequence ID" value="CAI5721232.1"/>
    <property type="molecule type" value="Genomic_DNA"/>
</dbReference>
<evidence type="ECO:0000256" key="2">
    <source>
        <dbReference type="ARBA" id="ARBA00023242"/>
    </source>
</evidence>
<feature type="compositionally biased region" description="Basic residues" evidence="3">
    <location>
        <begin position="511"/>
        <end position="522"/>
    </location>
</feature>
<dbReference type="CDD" id="cd00024">
    <property type="entry name" value="CD_CSD"/>
    <property type="match status" value="1"/>
</dbReference>
<reference evidence="5" key="1">
    <citation type="submission" date="2022-12" db="EMBL/GenBank/DDBJ databases">
        <authorList>
            <person name="Webb A."/>
        </authorList>
    </citation>
    <scope>NUCLEOTIDE SEQUENCE</scope>
    <source>
        <strain evidence="5">Hp1</strain>
    </source>
</reference>
<dbReference type="PROSITE" id="PS50013">
    <property type="entry name" value="CHROMO_2"/>
    <property type="match status" value="1"/>
</dbReference>
<comment type="caution">
    <text evidence="5">The sequence shown here is derived from an EMBL/GenBank/DDBJ whole genome shotgun (WGS) entry which is preliminary data.</text>
</comment>
<keyword evidence="2" id="KW-0539">Nucleus</keyword>
<keyword evidence="6" id="KW-1185">Reference proteome</keyword>
<comment type="subcellular location">
    <subcellularLocation>
        <location evidence="1">Nucleus</location>
    </subcellularLocation>
</comment>
<feature type="region of interest" description="Disordered" evidence="3">
    <location>
        <begin position="466"/>
        <end position="546"/>
    </location>
</feature>
<name>A0AAV0TKR4_HYABA</name>
<dbReference type="InterPro" id="IPR023780">
    <property type="entry name" value="Chromo_domain"/>
</dbReference>
<proteinExistence type="predicted"/>
<evidence type="ECO:0000256" key="3">
    <source>
        <dbReference type="SAM" id="MobiDB-lite"/>
    </source>
</evidence>
<dbReference type="InterPro" id="IPR016197">
    <property type="entry name" value="Chromo-like_dom_sf"/>
</dbReference>
<feature type="compositionally biased region" description="Basic and acidic residues" evidence="3">
    <location>
        <begin position="376"/>
        <end position="389"/>
    </location>
</feature>
<dbReference type="InterPro" id="IPR051219">
    <property type="entry name" value="Heterochromatin_chromo-domain"/>
</dbReference>
<dbReference type="PANTHER" id="PTHR22812">
    <property type="entry name" value="CHROMOBOX PROTEIN"/>
    <property type="match status" value="1"/>
</dbReference>
<evidence type="ECO:0000256" key="1">
    <source>
        <dbReference type="ARBA" id="ARBA00004123"/>
    </source>
</evidence>
<feature type="region of interest" description="Disordered" evidence="3">
    <location>
        <begin position="100"/>
        <end position="160"/>
    </location>
</feature>